<feature type="compositionally biased region" description="Basic and acidic residues" evidence="1">
    <location>
        <begin position="22"/>
        <end position="33"/>
    </location>
</feature>
<dbReference type="Proteomes" id="UP001623348">
    <property type="component" value="Unassembled WGS sequence"/>
</dbReference>
<evidence type="ECO:0000313" key="3">
    <source>
        <dbReference type="Proteomes" id="UP001623348"/>
    </source>
</evidence>
<feature type="compositionally biased region" description="Low complexity" evidence="1">
    <location>
        <begin position="12"/>
        <end position="21"/>
    </location>
</feature>
<protein>
    <submittedName>
        <fullName evidence="2">Uncharacterized protein</fullName>
    </submittedName>
</protein>
<comment type="caution">
    <text evidence="2">The sequence shown here is derived from an EMBL/GenBank/DDBJ whole genome shotgun (WGS) entry which is preliminary data.</text>
</comment>
<organism evidence="2 3">
    <name type="scientific">Grus japonensis</name>
    <name type="common">Japanese crane</name>
    <name type="synonym">Red-crowned crane</name>
    <dbReference type="NCBI Taxonomy" id="30415"/>
    <lineage>
        <taxon>Eukaryota</taxon>
        <taxon>Metazoa</taxon>
        <taxon>Chordata</taxon>
        <taxon>Craniata</taxon>
        <taxon>Vertebrata</taxon>
        <taxon>Euteleostomi</taxon>
        <taxon>Archelosauria</taxon>
        <taxon>Archosauria</taxon>
        <taxon>Dinosauria</taxon>
        <taxon>Saurischia</taxon>
        <taxon>Theropoda</taxon>
        <taxon>Coelurosauria</taxon>
        <taxon>Aves</taxon>
        <taxon>Neognathae</taxon>
        <taxon>Neoaves</taxon>
        <taxon>Gruiformes</taxon>
        <taxon>Gruidae</taxon>
        <taxon>Grus</taxon>
    </lineage>
</organism>
<name>A0ABC9VYH6_GRUJA</name>
<evidence type="ECO:0000313" key="2">
    <source>
        <dbReference type="EMBL" id="GAB0177936.1"/>
    </source>
</evidence>
<accession>A0ABC9VYH6</accession>
<keyword evidence="3" id="KW-1185">Reference proteome</keyword>
<sequence length="66" mass="7293">MMPYLPDDAEPARNAAASANDRCSRGKENNEANREGKGWLWPYLLWACAAHAVVGRDVLFNNVDSS</sequence>
<dbReference type="AlphaFoldDB" id="A0ABC9VYH6"/>
<feature type="region of interest" description="Disordered" evidence="1">
    <location>
        <begin position="1"/>
        <end position="33"/>
    </location>
</feature>
<gene>
    <name evidence="2" type="ORF">GRJ2_000258900</name>
</gene>
<reference evidence="2 3" key="1">
    <citation type="submission" date="2024-06" db="EMBL/GenBank/DDBJ databases">
        <title>The draft genome of Grus japonensis, version 3.</title>
        <authorList>
            <person name="Nabeshima K."/>
            <person name="Suzuki S."/>
            <person name="Onuma M."/>
        </authorList>
    </citation>
    <scope>NUCLEOTIDE SEQUENCE [LARGE SCALE GENOMIC DNA]</scope>
    <source>
        <strain evidence="2 3">451A</strain>
    </source>
</reference>
<proteinExistence type="predicted"/>
<evidence type="ECO:0000256" key="1">
    <source>
        <dbReference type="SAM" id="MobiDB-lite"/>
    </source>
</evidence>
<dbReference type="EMBL" id="BAAFJT010000001">
    <property type="protein sequence ID" value="GAB0177936.1"/>
    <property type="molecule type" value="Genomic_DNA"/>
</dbReference>